<accession>A0A0F8W1D3</accession>
<sequence>QLTYRFTVWSRTWRRKGRWLRRRWARQRWSCFPERRKTLKVNSRAATDYTLERAREVYSRDEFTRWLLGWGLSDPQLPFYVINIIAVQGEYVVFTHGYKDQGHHRLAFTPTRSGLTWWKWMLDTVRDYYTKSKFYDS</sequence>
<reference evidence="1" key="1">
    <citation type="journal article" date="2015" name="Nature">
        <title>Complex archaea that bridge the gap between prokaryotes and eukaryotes.</title>
        <authorList>
            <person name="Spang A."/>
            <person name="Saw J.H."/>
            <person name="Jorgensen S.L."/>
            <person name="Zaremba-Niedzwiedzka K."/>
            <person name="Martijn J."/>
            <person name="Lind A.E."/>
            <person name="van Eijk R."/>
            <person name="Schleper C."/>
            <person name="Guy L."/>
            <person name="Ettema T.J."/>
        </authorList>
    </citation>
    <scope>NUCLEOTIDE SEQUENCE</scope>
</reference>
<dbReference type="EMBL" id="LAZR01067983">
    <property type="protein sequence ID" value="KKK50517.1"/>
    <property type="molecule type" value="Genomic_DNA"/>
</dbReference>
<comment type="caution">
    <text evidence="1">The sequence shown here is derived from an EMBL/GenBank/DDBJ whole genome shotgun (WGS) entry which is preliminary data.</text>
</comment>
<name>A0A0F8W1D3_9ZZZZ</name>
<gene>
    <name evidence="1" type="ORF">LCGC14_3124240</name>
</gene>
<evidence type="ECO:0000313" key="1">
    <source>
        <dbReference type="EMBL" id="KKK50517.1"/>
    </source>
</evidence>
<dbReference type="AlphaFoldDB" id="A0A0F8W1D3"/>
<feature type="non-terminal residue" evidence="1">
    <location>
        <position position="1"/>
    </location>
</feature>
<protein>
    <submittedName>
        <fullName evidence="1">Uncharacterized protein</fullName>
    </submittedName>
</protein>
<proteinExistence type="predicted"/>
<organism evidence="1">
    <name type="scientific">marine sediment metagenome</name>
    <dbReference type="NCBI Taxonomy" id="412755"/>
    <lineage>
        <taxon>unclassified sequences</taxon>
        <taxon>metagenomes</taxon>
        <taxon>ecological metagenomes</taxon>
    </lineage>
</organism>